<dbReference type="RefSeq" id="WP_340335882.1">
    <property type="nucleotide sequence ID" value="NZ_JBBKZS010000005.1"/>
</dbReference>
<evidence type="ECO:0000259" key="2">
    <source>
        <dbReference type="Pfam" id="PF14090"/>
    </source>
</evidence>
<feature type="region of interest" description="Disordered" evidence="1">
    <location>
        <begin position="1"/>
        <end position="34"/>
    </location>
</feature>
<feature type="compositionally biased region" description="Polar residues" evidence="1">
    <location>
        <begin position="1"/>
        <end position="19"/>
    </location>
</feature>
<proteinExistence type="predicted"/>
<name>A0ABU8X7H1_9BURK</name>
<dbReference type="EMBL" id="JBBKZS010000005">
    <property type="protein sequence ID" value="MEJ8855806.1"/>
    <property type="molecule type" value="Genomic_DNA"/>
</dbReference>
<evidence type="ECO:0000256" key="1">
    <source>
        <dbReference type="SAM" id="MobiDB-lite"/>
    </source>
</evidence>
<gene>
    <name evidence="3" type="ORF">WKW79_14580</name>
</gene>
<organism evidence="3 4">
    <name type="scientific">Variovorax robiniae</name>
    <dbReference type="NCBI Taxonomy" id="1836199"/>
    <lineage>
        <taxon>Bacteria</taxon>
        <taxon>Pseudomonadati</taxon>
        <taxon>Pseudomonadota</taxon>
        <taxon>Betaproteobacteria</taxon>
        <taxon>Burkholderiales</taxon>
        <taxon>Comamonadaceae</taxon>
        <taxon>Variovorax</taxon>
    </lineage>
</organism>
<dbReference type="InterPro" id="IPR055245">
    <property type="entry name" value="HTH_proteobacteria"/>
</dbReference>
<dbReference type="Pfam" id="PF14090">
    <property type="entry name" value="HTH_39"/>
    <property type="match status" value="1"/>
</dbReference>
<sequence>MSGQKKTPSAATGGAQKNKQSSRKSIDKATDAEAQQRRIIVALRLGPKTTDDLRALGCYQVSARIWGLRAKGFNIATDLFDGYAADGYSHSRMARYTLIGEPEGGAA</sequence>
<reference evidence="3 4" key="1">
    <citation type="submission" date="2024-03" db="EMBL/GenBank/DDBJ databases">
        <title>Novel species of the genus Variovorax.</title>
        <authorList>
            <person name="Liu Q."/>
            <person name="Xin Y.-H."/>
        </authorList>
    </citation>
    <scope>NUCLEOTIDE SEQUENCE [LARGE SCALE GENOMIC DNA]</scope>
    <source>
        <strain evidence="3 4">KACC 18901</strain>
    </source>
</reference>
<comment type="caution">
    <text evidence="3">The sequence shown here is derived from an EMBL/GenBank/DDBJ whole genome shotgun (WGS) entry which is preliminary data.</text>
</comment>
<protein>
    <submittedName>
        <fullName evidence="3">Helix-turn-helix domain-containing protein</fullName>
    </submittedName>
</protein>
<evidence type="ECO:0000313" key="3">
    <source>
        <dbReference type="EMBL" id="MEJ8855806.1"/>
    </source>
</evidence>
<evidence type="ECO:0000313" key="4">
    <source>
        <dbReference type="Proteomes" id="UP001367030"/>
    </source>
</evidence>
<feature type="compositionally biased region" description="Basic and acidic residues" evidence="1">
    <location>
        <begin position="24"/>
        <end position="34"/>
    </location>
</feature>
<keyword evidence="4" id="KW-1185">Reference proteome</keyword>
<accession>A0ABU8X7H1</accession>
<dbReference type="Proteomes" id="UP001367030">
    <property type="component" value="Unassembled WGS sequence"/>
</dbReference>
<feature type="domain" description="Winged helix-turn-helix" evidence="2">
    <location>
        <begin position="35"/>
        <end position="98"/>
    </location>
</feature>